<proteinExistence type="predicted"/>
<dbReference type="GO" id="GO:0016491">
    <property type="term" value="F:oxidoreductase activity"/>
    <property type="evidence" value="ECO:0007669"/>
    <property type="project" value="InterPro"/>
</dbReference>
<dbReference type="InterPro" id="IPR013149">
    <property type="entry name" value="ADH-like_C"/>
</dbReference>
<organism evidence="3 4">
    <name type="scientific">Sinosporangium album</name>
    <dbReference type="NCBI Taxonomy" id="504805"/>
    <lineage>
        <taxon>Bacteria</taxon>
        <taxon>Bacillati</taxon>
        <taxon>Actinomycetota</taxon>
        <taxon>Actinomycetes</taxon>
        <taxon>Streptosporangiales</taxon>
        <taxon>Streptosporangiaceae</taxon>
        <taxon>Sinosporangium</taxon>
    </lineage>
</organism>
<dbReference type="InterPro" id="IPR011032">
    <property type="entry name" value="GroES-like_sf"/>
</dbReference>
<dbReference type="PANTHER" id="PTHR44154">
    <property type="entry name" value="QUINONE OXIDOREDUCTASE"/>
    <property type="match status" value="1"/>
</dbReference>
<keyword evidence="4" id="KW-1185">Reference proteome</keyword>
<gene>
    <name evidence="3" type="ORF">SAMN05421505_13747</name>
</gene>
<dbReference type="Pfam" id="PF08240">
    <property type="entry name" value="ADH_N"/>
    <property type="match status" value="1"/>
</dbReference>
<feature type="domain" description="Enoyl reductase (ER)" evidence="2">
    <location>
        <begin position="16"/>
        <end position="327"/>
    </location>
</feature>
<dbReference type="AlphaFoldDB" id="A0A1G8IIY5"/>
<dbReference type="EMBL" id="FNCN01000037">
    <property type="protein sequence ID" value="SDI18865.1"/>
    <property type="molecule type" value="Genomic_DNA"/>
</dbReference>
<dbReference type="InterPro" id="IPR036291">
    <property type="entry name" value="NAD(P)-bd_dom_sf"/>
</dbReference>
<dbReference type="SUPFAM" id="SSF50129">
    <property type="entry name" value="GroES-like"/>
    <property type="match status" value="1"/>
</dbReference>
<dbReference type="Proteomes" id="UP000198923">
    <property type="component" value="Unassembled WGS sequence"/>
</dbReference>
<dbReference type="PANTHER" id="PTHR44154:SF1">
    <property type="entry name" value="QUINONE OXIDOREDUCTASE"/>
    <property type="match status" value="1"/>
</dbReference>
<evidence type="ECO:0000259" key="2">
    <source>
        <dbReference type="SMART" id="SM00829"/>
    </source>
</evidence>
<accession>A0A1G8IIY5</accession>
<protein>
    <submittedName>
        <fullName evidence="3">NADPH:quinone reductase</fullName>
    </submittedName>
</protein>
<dbReference type="Pfam" id="PF00107">
    <property type="entry name" value="ADH_zinc_N"/>
    <property type="match status" value="1"/>
</dbReference>
<name>A0A1G8IIY5_9ACTN</name>
<dbReference type="InterPro" id="IPR013154">
    <property type="entry name" value="ADH-like_N"/>
</dbReference>
<keyword evidence="1" id="KW-0521">NADP</keyword>
<dbReference type="SUPFAM" id="SSF51735">
    <property type="entry name" value="NAD(P)-binding Rossmann-fold domains"/>
    <property type="match status" value="1"/>
</dbReference>
<dbReference type="SMART" id="SM00829">
    <property type="entry name" value="PKS_ER"/>
    <property type="match status" value="1"/>
</dbReference>
<evidence type="ECO:0000256" key="1">
    <source>
        <dbReference type="ARBA" id="ARBA00022857"/>
    </source>
</evidence>
<dbReference type="InterPro" id="IPR020843">
    <property type="entry name" value="ER"/>
</dbReference>
<dbReference type="InterPro" id="IPR051603">
    <property type="entry name" value="Zinc-ADH_QOR/CCCR"/>
</dbReference>
<dbReference type="Gene3D" id="3.40.50.720">
    <property type="entry name" value="NAD(P)-binding Rossmann-like Domain"/>
    <property type="match status" value="1"/>
</dbReference>
<dbReference type="CDD" id="cd08253">
    <property type="entry name" value="zeta_crystallin"/>
    <property type="match status" value="1"/>
</dbReference>
<reference evidence="3 4" key="1">
    <citation type="submission" date="2016-10" db="EMBL/GenBank/DDBJ databases">
        <authorList>
            <person name="de Groot N.N."/>
        </authorList>
    </citation>
    <scope>NUCLEOTIDE SEQUENCE [LARGE SCALE GENOMIC DNA]</scope>
    <source>
        <strain evidence="3 4">CPCC 201354</strain>
    </source>
</reference>
<dbReference type="Gene3D" id="3.90.180.10">
    <property type="entry name" value="Medium-chain alcohol dehydrogenases, catalytic domain"/>
    <property type="match status" value="1"/>
</dbReference>
<evidence type="ECO:0000313" key="4">
    <source>
        <dbReference type="Proteomes" id="UP000198923"/>
    </source>
</evidence>
<dbReference type="STRING" id="504805.SAMN05421505_13747"/>
<sequence>MEDFVIMRAAFIKTLGPPENIRYGELPTPEPGPTDVLVDVTAVAVNSVDTFVRSGFFRTPVVFPFVVGRDLVGTVAATGPGAVGFAVGDAVWSNSLGHGGRQGAAAERVVVAADRLYHLPLGADPVRAVAVAHPAATAYLALFTHGGLRAGETVLVLGGAGNVGSALITMAWEAGARVIAVAADRDADHCRALGASDVIDYREPGLVEHIRNASPRGVDLHLDTSGRNDLAAAVELCAPRGRIVVLSGARSRPVFPVGAFYMKDCSINGFVISHATVAELAEAAAAVNRLLAAGRLGPRQVEAYPLSATAALHRNMEDGELHGRRAVLRPDLDT</sequence>
<evidence type="ECO:0000313" key="3">
    <source>
        <dbReference type="EMBL" id="SDI18865.1"/>
    </source>
</evidence>